<comment type="caution">
    <text evidence="3">The sequence shown here is derived from an EMBL/GenBank/DDBJ whole genome shotgun (WGS) entry which is preliminary data.</text>
</comment>
<evidence type="ECO:0000313" key="4">
    <source>
        <dbReference type="Proteomes" id="UP000298061"/>
    </source>
</evidence>
<feature type="transmembrane region" description="Helical" evidence="2">
    <location>
        <begin position="169"/>
        <end position="192"/>
    </location>
</feature>
<gene>
    <name evidence="3" type="ORF">EWM64_g3849</name>
</gene>
<keyword evidence="2" id="KW-0812">Transmembrane</keyword>
<evidence type="ECO:0000256" key="2">
    <source>
        <dbReference type="SAM" id="Phobius"/>
    </source>
</evidence>
<accession>A0A4Z0A1V6</accession>
<feature type="region of interest" description="Disordered" evidence="1">
    <location>
        <begin position="142"/>
        <end position="165"/>
    </location>
</feature>
<evidence type="ECO:0000313" key="3">
    <source>
        <dbReference type="EMBL" id="TFY80161.1"/>
    </source>
</evidence>
<name>A0A4Z0A1V6_9AGAM</name>
<dbReference type="OrthoDB" id="3052647at2759"/>
<reference evidence="3 4" key="1">
    <citation type="submission" date="2019-02" db="EMBL/GenBank/DDBJ databases">
        <title>Genome sequencing of the rare red list fungi Hericium alpestre (H. flagellum).</title>
        <authorList>
            <person name="Buettner E."/>
            <person name="Kellner H."/>
        </authorList>
    </citation>
    <scope>NUCLEOTIDE SEQUENCE [LARGE SCALE GENOMIC DNA]</scope>
    <source>
        <strain evidence="3 4">DSM 108284</strain>
    </source>
</reference>
<evidence type="ECO:0000256" key="1">
    <source>
        <dbReference type="SAM" id="MobiDB-lite"/>
    </source>
</evidence>
<proteinExistence type="predicted"/>
<keyword evidence="4" id="KW-1185">Reference proteome</keyword>
<sequence>MLPDGAHSVAVNVMTSGPTFYFDNVVYDPSPSVSLSDMVVLVDNNDTGIGLSGSGWMILKFIGELNGNQTTGTYAIDGASPTSFVVPGHGRLGEFNQVYFTTPDFDPGPHTLLVMYQGNANTALLVLNYFYVTNETQTLQASASPTLGGPDMPTSSIAADSRSGSSTPIGAIVGGVLGGLALLIGALLVFILC</sequence>
<protein>
    <submittedName>
        <fullName evidence="3">Uncharacterized protein</fullName>
    </submittedName>
</protein>
<keyword evidence="2" id="KW-1133">Transmembrane helix</keyword>
<organism evidence="3 4">
    <name type="scientific">Hericium alpestre</name>
    <dbReference type="NCBI Taxonomy" id="135208"/>
    <lineage>
        <taxon>Eukaryota</taxon>
        <taxon>Fungi</taxon>
        <taxon>Dikarya</taxon>
        <taxon>Basidiomycota</taxon>
        <taxon>Agaricomycotina</taxon>
        <taxon>Agaricomycetes</taxon>
        <taxon>Russulales</taxon>
        <taxon>Hericiaceae</taxon>
        <taxon>Hericium</taxon>
    </lineage>
</organism>
<feature type="compositionally biased region" description="Low complexity" evidence="1">
    <location>
        <begin position="155"/>
        <end position="165"/>
    </location>
</feature>
<dbReference type="STRING" id="135208.A0A4Z0A1V6"/>
<keyword evidence="2" id="KW-0472">Membrane</keyword>
<dbReference type="AlphaFoldDB" id="A0A4Z0A1V6"/>
<dbReference type="EMBL" id="SFCI01000381">
    <property type="protein sequence ID" value="TFY80161.1"/>
    <property type="molecule type" value="Genomic_DNA"/>
</dbReference>
<dbReference type="Proteomes" id="UP000298061">
    <property type="component" value="Unassembled WGS sequence"/>
</dbReference>